<dbReference type="EMBL" id="LSRX01000120">
    <property type="protein sequence ID" value="OLQ08307.1"/>
    <property type="molecule type" value="Genomic_DNA"/>
</dbReference>
<protein>
    <submittedName>
        <fullName evidence="2">Uncharacterized protein</fullName>
    </submittedName>
</protein>
<keyword evidence="3" id="KW-1185">Reference proteome</keyword>
<dbReference type="OrthoDB" id="10502256at2759"/>
<reference evidence="2 3" key="1">
    <citation type="submission" date="2016-02" db="EMBL/GenBank/DDBJ databases">
        <title>Genome analysis of coral dinoflagellate symbionts highlights evolutionary adaptations to a symbiotic lifestyle.</title>
        <authorList>
            <person name="Aranda M."/>
            <person name="Li Y."/>
            <person name="Liew Y.J."/>
            <person name="Baumgarten S."/>
            <person name="Simakov O."/>
            <person name="Wilson M."/>
            <person name="Piel J."/>
            <person name="Ashoor H."/>
            <person name="Bougouffa S."/>
            <person name="Bajic V.B."/>
            <person name="Ryu T."/>
            <person name="Ravasi T."/>
            <person name="Bayer T."/>
            <person name="Micklem G."/>
            <person name="Kim H."/>
            <person name="Bhak J."/>
            <person name="Lajeunesse T.C."/>
            <person name="Voolstra C.R."/>
        </authorList>
    </citation>
    <scope>NUCLEOTIDE SEQUENCE [LARGE SCALE GENOMIC DNA]</scope>
    <source>
        <strain evidence="2 3">CCMP2467</strain>
    </source>
</reference>
<feature type="compositionally biased region" description="Basic and acidic residues" evidence="1">
    <location>
        <begin position="60"/>
        <end position="73"/>
    </location>
</feature>
<proteinExistence type="predicted"/>
<sequence>MQQPSAAQLWTLHVLGKRIHTHQMPYRRRMLKQIRSSARFRVVMRGFCCGLRERLEEERQERQERQEGRERPARPIASPEILPTKEEAFEQLLAERRKPQTMEKAYQIAPSVVAHLIPFLRFLRRPIHRFKQFGDRGQVSEARLTVMVLRDDRRTVVDVAWPSPCNVTLESRAGISATFDHGVASSLGVCRRRVQERSEEELTFRAAWLDSGLPFSRQICLVYDDVLAKAPTLHALLEHLAEVFGVRPDFPCDEDDNCGEDV</sequence>
<name>A0A1Q9ELN3_SYMMI</name>
<gene>
    <name evidence="2" type="ORF">AK812_SmicGene8233</name>
</gene>
<organism evidence="2 3">
    <name type="scientific">Symbiodinium microadriaticum</name>
    <name type="common">Dinoflagellate</name>
    <name type="synonym">Zooxanthella microadriatica</name>
    <dbReference type="NCBI Taxonomy" id="2951"/>
    <lineage>
        <taxon>Eukaryota</taxon>
        <taxon>Sar</taxon>
        <taxon>Alveolata</taxon>
        <taxon>Dinophyceae</taxon>
        <taxon>Suessiales</taxon>
        <taxon>Symbiodiniaceae</taxon>
        <taxon>Symbiodinium</taxon>
    </lineage>
</organism>
<feature type="region of interest" description="Disordered" evidence="1">
    <location>
        <begin position="60"/>
        <end position="80"/>
    </location>
</feature>
<evidence type="ECO:0000256" key="1">
    <source>
        <dbReference type="SAM" id="MobiDB-lite"/>
    </source>
</evidence>
<comment type="caution">
    <text evidence="2">The sequence shown here is derived from an EMBL/GenBank/DDBJ whole genome shotgun (WGS) entry which is preliminary data.</text>
</comment>
<evidence type="ECO:0000313" key="3">
    <source>
        <dbReference type="Proteomes" id="UP000186817"/>
    </source>
</evidence>
<accession>A0A1Q9ELN3</accession>
<evidence type="ECO:0000313" key="2">
    <source>
        <dbReference type="EMBL" id="OLQ08307.1"/>
    </source>
</evidence>
<dbReference type="Proteomes" id="UP000186817">
    <property type="component" value="Unassembled WGS sequence"/>
</dbReference>
<dbReference type="AlphaFoldDB" id="A0A1Q9ELN3"/>